<evidence type="ECO:0000313" key="2">
    <source>
        <dbReference type="Proteomes" id="UP000676601"/>
    </source>
</evidence>
<dbReference type="Proteomes" id="UP000676601">
    <property type="component" value="Unassembled WGS sequence"/>
</dbReference>
<sequence>MQRRSVYVELARRDFFQPIDAAEQGALAGTGRPDDHDHFALFDPKVDILEDMKAAVKFTDVLEFDQKYTSLPM</sequence>
<comment type="caution">
    <text evidence="1">The sequence shown here is derived from an EMBL/GenBank/DDBJ whole genome shotgun (WGS) entry which is preliminary data.</text>
</comment>
<evidence type="ECO:0000313" key="1">
    <source>
        <dbReference type="EMBL" id="GIO56148.1"/>
    </source>
</evidence>
<gene>
    <name evidence="1" type="ORF">J21TS7_44660</name>
</gene>
<proteinExistence type="predicted"/>
<accession>A0ABQ4LHZ6</accession>
<protein>
    <submittedName>
        <fullName evidence="1">Uncharacterized protein</fullName>
    </submittedName>
</protein>
<dbReference type="EMBL" id="BORU01000002">
    <property type="protein sequence ID" value="GIO56148.1"/>
    <property type="molecule type" value="Genomic_DNA"/>
</dbReference>
<organism evidence="1 2">
    <name type="scientific">Paenibacillus cineris</name>
    <dbReference type="NCBI Taxonomy" id="237530"/>
    <lineage>
        <taxon>Bacteria</taxon>
        <taxon>Bacillati</taxon>
        <taxon>Bacillota</taxon>
        <taxon>Bacilli</taxon>
        <taxon>Bacillales</taxon>
        <taxon>Paenibacillaceae</taxon>
        <taxon>Paenibacillus</taxon>
    </lineage>
</organism>
<reference evidence="1 2" key="1">
    <citation type="submission" date="2021-03" db="EMBL/GenBank/DDBJ databases">
        <title>Antimicrobial resistance genes in bacteria isolated from Japanese honey, and their potential for conferring macrolide and lincosamide resistance in the American foulbrood pathogen Paenibacillus larvae.</title>
        <authorList>
            <person name="Okamoto M."/>
            <person name="Kumagai M."/>
            <person name="Kanamori H."/>
            <person name="Takamatsu D."/>
        </authorList>
    </citation>
    <scope>NUCLEOTIDE SEQUENCE [LARGE SCALE GENOMIC DNA]</scope>
    <source>
        <strain evidence="1 2">J21TS7</strain>
    </source>
</reference>
<keyword evidence="2" id="KW-1185">Reference proteome</keyword>
<name>A0ABQ4LHZ6_9BACL</name>